<keyword evidence="5" id="KW-1185">Reference proteome</keyword>
<dbReference type="InterPro" id="IPR020845">
    <property type="entry name" value="AMP-binding_CS"/>
</dbReference>
<comment type="caution">
    <text evidence="4">The sequence shown here is derived from an EMBL/GenBank/DDBJ whole genome shotgun (WGS) entry which is preliminary data.</text>
</comment>
<dbReference type="EMBL" id="QKYT01000335">
    <property type="protein sequence ID" value="RIA86944.1"/>
    <property type="molecule type" value="Genomic_DNA"/>
</dbReference>
<name>A0A397SW34_9GLOM</name>
<evidence type="ECO:0000313" key="4">
    <source>
        <dbReference type="EMBL" id="RIA86944.1"/>
    </source>
</evidence>
<dbReference type="Pfam" id="PF00501">
    <property type="entry name" value="AMP-binding"/>
    <property type="match status" value="1"/>
</dbReference>
<dbReference type="Gene3D" id="3.40.50.12780">
    <property type="entry name" value="N-terminal domain of ligase-like"/>
    <property type="match status" value="1"/>
</dbReference>
<protein>
    <recommendedName>
        <fullName evidence="3">AMP-dependent synthetase/ligase domain-containing protein</fullName>
    </recommendedName>
</protein>
<gene>
    <name evidence="4" type="ORF">C1645_828502</name>
</gene>
<sequence length="676" mass="75606">MKLDTSNFDFNKQTVIIPGSKKPGQTAIYRNSLMPNELVEKPCPQVSTVFESFQYAAGKYANNPCLGYRPFNKNTGQYGEYVWETYKETLDRFTNLGSGLVHINDTIVKNGKKDKYPIGVWSINKPEFQLIIQANAAYNLITVPLYDTLGPDTIEYCMNHAEIQIVLMTANHITSMLKFATKIPQLRVIISIDPLEDSAKLLREWASELNIKVYEFSEIEKLGKENPRNYNPPTPNDLFTIPYTSGTTGIPKGVVITHKNMVAVVASIALATPITSDDVFISYLPLAHIFGMDIELGFLFVGCSIGYYRGDIFGIFDDMKVLKPTVFPSVPRIFNRVAAILKSYSVDSTGIIGTLARKAINDKLENLEKTGSVTHPIWDRLFLNKFKAFFGGRIKYFSTGGAPLAKDVMDFLKVVFSVSFQEGYGQSEVTGLGCATMFGDVQASHVGPPVLSSELKLVDVPEMNYTSEDKPFPRGEICIRGAGVMIGYYKDEKKTKETIDKDGWLHSGDIGYIDARGCVVIIDRKSSIFKLAQGEYIAPEKIEQIYLRNLLLAQLFVYGEPIRSELVGIAVPNPELFVPWANKLLGENYEFEELVKNKKVCDALLESINQVGIKYGLNGFERIKAVYVEPKPFSPDDGIITATFKTKRPAMAKFYRKIINQLYADLESSQKIAAKL</sequence>
<dbReference type="GO" id="GO:0004467">
    <property type="term" value="F:long-chain fatty acid-CoA ligase activity"/>
    <property type="evidence" value="ECO:0007669"/>
    <property type="project" value="TreeGrafter"/>
</dbReference>
<dbReference type="InterPro" id="IPR042099">
    <property type="entry name" value="ANL_N_sf"/>
</dbReference>
<keyword evidence="1" id="KW-0547">Nucleotide-binding</keyword>
<dbReference type="InterPro" id="IPR000873">
    <property type="entry name" value="AMP-dep_synth/lig_dom"/>
</dbReference>
<dbReference type="PANTHER" id="PTHR43272">
    <property type="entry name" value="LONG-CHAIN-FATTY-ACID--COA LIGASE"/>
    <property type="match status" value="1"/>
</dbReference>
<dbReference type="PANTHER" id="PTHR43272:SF33">
    <property type="entry name" value="AMP-BINDING DOMAIN-CONTAINING PROTEIN-RELATED"/>
    <property type="match status" value="1"/>
</dbReference>
<reference evidence="4 5" key="1">
    <citation type="submission" date="2018-06" db="EMBL/GenBank/DDBJ databases">
        <title>Comparative genomics reveals the genomic features of Rhizophagus irregularis, R. cerebriforme, R. diaphanum and Gigaspora rosea, and their symbiotic lifestyle signature.</title>
        <authorList>
            <person name="Morin E."/>
            <person name="San Clemente H."/>
            <person name="Chen E.C.H."/>
            <person name="De La Providencia I."/>
            <person name="Hainaut M."/>
            <person name="Kuo A."/>
            <person name="Kohler A."/>
            <person name="Murat C."/>
            <person name="Tang N."/>
            <person name="Roy S."/>
            <person name="Loubradou J."/>
            <person name="Henrissat B."/>
            <person name="Grigoriev I.V."/>
            <person name="Corradi N."/>
            <person name="Roux C."/>
            <person name="Martin F.M."/>
        </authorList>
    </citation>
    <scope>NUCLEOTIDE SEQUENCE [LARGE SCALE GENOMIC DNA]</scope>
    <source>
        <strain evidence="4 5">DAOM 227022</strain>
    </source>
</reference>
<dbReference type="GO" id="GO:0016020">
    <property type="term" value="C:membrane"/>
    <property type="evidence" value="ECO:0007669"/>
    <property type="project" value="TreeGrafter"/>
</dbReference>
<dbReference type="OrthoDB" id="1700726at2759"/>
<dbReference type="GO" id="GO:0005783">
    <property type="term" value="C:endoplasmic reticulum"/>
    <property type="evidence" value="ECO:0007669"/>
    <property type="project" value="TreeGrafter"/>
</dbReference>
<dbReference type="AlphaFoldDB" id="A0A397SW34"/>
<evidence type="ECO:0000256" key="2">
    <source>
        <dbReference type="ARBA" id="ARBA00022840"/>
    </source>
</evidence>
<accession>A0A397SW34</accession>
<keyword evidence="2" id="KW-0067">ATP-binding</keyword>
<feature type="domain" description="AMP-dependent synthetase/ligase" evidence="3">
    <location>
        <begin position="56"/>
        <end position="489"/>
    </location>
</feature>
<evidence type="ECO:0000256" key="1">
    <source>
        <dbReference type="ARBA" id="ARBA00022741"/>
    </source>
</evidence>
<dbReference type="STRING" id="658196.A0A397SW34"/>
<dbReference type="GO" id="GO:0005524">
    <property type="term" value="F:ATP binding"/>
    <property type="evidence" value="ECO:0007669"/>
    <property type="project" value="UniProtKB-KW"/>
</dbReference>
<evidence type="ECO:0000313" key="5">
    <source>
        <dbReference type="Proteomes" id="UP000265703"/>
    </source>
</evidence>
<dbReference type="SUPFAM" id="SSF56801">
    <property type="entry name" value="Acetyl-CoA synthetase-like"/>
    <property type="match status" value="1"/>
</dbReference>
<evidence type="ECO:0000259" key="3">
    <source>
        <dbReference type="Pfam" id="PF00501"/>
    </source>
</evidence>
<organism evidence="4 5">
    <name type="scientific">Glomus cerebriforme</name>
    <dbReference type="NCBI Taxonomy" id="658196"/>
    <lineage>
        <taxon>Eukaryota</taxon>
        <taxon>Fungi</taxon>
        <taxon>Fungi incertae sedis</taxon>
        <taxon>Mucoromycota</taxon>
        <taxon>Glomeromycotina</taxon>
        <taxon>Glomeromycetes</taxon>
        <taxon>Glomerales</taxon>
        <taxon>Glomeraceae</taxon>
        <taxon>Glomus</taxon>
    </lineage>
</organism>
<proteinExistence type="predicted"/>
<dbReference type="PROSITE" id="PS00455">
    <property type="entry name" value="AMP_BINDING"/>
    <property type="match status" value="1"/>
</dbReference>
<dbReference type="Proteomes" id="UP000265703">
    <property type="component" value="Unassembled WGS sequence"/>
</dbReference>